<dbReference type="InterPro" id="IPR029056">
    <property type="entry name" value="Ribokinase-like"/>
</dbReference>
<dbReference type="GO" id="GO:0005737">
    <property type="term" value="C:cytoplasm"/>
    <property type="evidence" value="ECO:0007669"/>
    <property type="project" value="TreeGrafter"/>
</dbReference>
<dbReference type="PANTHER" id="PTHR42909:SF1">
    <property type="entry name" value="CARBOHYDRATE KINASE PFKB DOMAIN-CONTAINING PROTEIN"/>
    <property type="match status" value="1"/>
</dbReference>
<feature type="domain" description="Carbohydrate kinase PfkB" evidence="10">
    <location>
        <begin position="578"/>
        <end position="633"/>
    </location>
</feature>
<dbReference type="GO" id="GO:0016798">
    <property type="term" value="F:hydrolase activity, acting on glycosyl bonds"/>
    <property type="evidence" value="ECO:0007669"/>
    <property type="project" value="UniProtKB-KW"/>
</dbReference>
<accession>A0A8X8BSI7</accession>
<gene>
    <name evidence="11" type="ORF">GTO96_0004950</name>
</gene>
<keyword evidence="8" id="KW-0175">Coiled coil</keyword>
<name>A0A8X8BSI7_POLSE</name>
<dbReference type="InterPro" id="IPR007342">
    <property type="entry name" value="PsuG"/>
</dbReference>
<feature type="region of interest" description="Disordered" evidence="9">
    <location>
        <begin position="507"/>
        <end position="527"/>
    </location>
</feature>
<keyword evidence="6" id="KW-0456">Lyase</keyword>
<evidence type="ECO:0000256" key="7">
    <source>
        <dbReference type="ARBA" id="ARBA00023295"/>
    </source>
</evidence>
<evidence type="ECO:0000256" key="1">
    <source>
        <dbReference type="ARBA" id="ARBA00022679"/>
    </source>
</evidence>
<sequence length="726" mass="78606">MKQKQKMADSEMNCVAVVVEELQALNNKIQKLLSRRRYLRDLKARLLEKPSSPSEIDITRRVSVTSTPRCASHLQVQVSFTPVPRRSNVATDEDLSVFQLCRQGFKARTPPSAQVSILTQNRFDPLRAPSLPSAPGDVIVMGDSIVRNLNITCPNWKSFVSCFPGARVRDVLRSATTVYKKHKNRVVGSIVLHAGVNDVRHRQLDLGENAAEVDFHPSETPTVCDKESGDIMATFPRTAKRVEDIVKANGAIPATIGVLNGKIHVGWSEEELEFLASLKTAVKISRWDLPCVLSKGLSGGMTVSATMIAAHKAGIPVFVTGGIGGVHLGGETTMDVSADLTELGRTPIAVVSAGVKSILDIGRTLEYLETQGVSVATFGKSCDFPAFFVSRSGFLSPYNVTNEEEAAAMIEAALTLGLNSGVLLAVPIPEEKAAIGHQIENAIEKAVAEARLRQTDPFIKSPEIVPVLSQSCGPGALPDMALIENNAKVGSKIAVCLSKRMKRNGFPSALHTKKNKTPENHKMPNTSGIARLRENSTATYCAVITNKGEIKLGFGDMDIHQEITKNYVDRLCSIHYSAIPVPSKNIINVSGAGDSLAAAIMAGILQGHTTDICVKMGLLAAHLSLESKHPTSPHMNRANLKEDNSEKVAEKLGEILNSNDHFKNLSLSLESLETDGNEVLFQQAFHLPYLAPGMKAGSSFQVIPRSTSGVLKAWPWEHFCVMLEPQ</sequence>
<dbReference type="AlphaFoldDB" id="A0A8X8BSI7"/>
<keyword evidence="3" id="KW-0418">Kinase</keyword>
<evidence type="ECO:0000256" key="6">
    <source>
        <dbReference type="ARBA" id="ARBA00023239"/>
    </source>
</evidence>
<dbReference type="PANTHER" id="PTHR42909">
    <property type="entry name" value="ZGC:136858"/>
    <property type="match status" value="1"/>
</dbReference>
<reference evidence="11 12" key="1">
    <citation type="journal article" date="2021" name="Cell">
        <title>Tracing the genetic footprints of vertebrate landing in non-teleost ray-finned fishes.</title>
        <authorList>
            <person name="Bi X."/>
            <person name="Wang K."/>
            <person name="Yang L."/>
            <person name="Pan H."/>
            <person name="Jiang H."/>
            <person name="Wei Q."/>
            <person name="Fang M."/>
            <person name="Yu H."/>
            <person name="Zhu C."/>
            <person name="Cai Y."/>
            <person name="He Y."/>
            <person name="Gan X."/>
            <person name="Zeng H."/>
            <person name="Yu D."/>
            <person name="Zhu Y."/>
            <person name="Jiang H."/>
            <person name="Qiu Q."/>
            <person name="Yang H."/>
            <person name="Zhang Y.E."/>
            <person name="Wang W."/>
            <person name="Zhu M."/>
            <person name="He S."/>
            <person name="Zhang G."/>
        </authorList>
    </citation>
    <scope>NUCLEOTIDE SEQUENCE [LARGE SCALE GENOMIC DNA]</scope>
    <source>
        <strain evidence="11">Bchr_013</strain>
    </source>
</reference>
<feature type="coiled-coil region" evidence="8">
    <location>
        <begin position="15"/>
        <end position="42"/>
    </location>
</feature>
<keyword evidence="2" id="KW-0479">Metal-binding</keyword>
<feature type="non-terminal residue" evidence="11">
    <location>
        <position position="726"/>
    </location>
</feature>
<dbReference type="InterPro" id="IPR011611">
    <property type="entry name" value="PfkB_dom"/>
</dbReference>
<dbReference type="GO" id="GO:0006753">
    <property type="term" value="P:nucleoside phosphate metabolic process"/>
    <property type="evidence" value="ECO:0007669"/>
    <property type="project" value="UniProtKB-ARBA"/>
</dbReference>
<evidence type="ECO:0000256" key="5">
    <source>
        <dbReference type="ARBA" id="ARBA00023211"/>
    </source>
</evidence>
<dbReference type="Gene3D" id="3.40.1790.10">
    <property type="entry name" value="Indigoidine synthase domain"/>
    <property type="match status" value="1"/>
</dbReference>
<keyword evidence="12" id="KW-1185">Reference proteome</keyword>
<keyword evidence="4" id="KW-0378">Hydrolase</keyword>
<dbReference type="SUPFAM" id="SSF110581">
    <property type="entry name" value="Indigoidine synthase A-like"/>
    <property type="match status" value="1"/>
</dbReference>
<keyword evidence="1" id="KW-0808">Transferase</keyword>
<proteinExistence type="predicted"/>
<evidence type="ECO:0000256" key="3">
    <source>
        <dbReference type="ARBA" id="ARBA00022777"/>
    </source>
</evidence>
<dbReference type="Pfam" id="PF04227">
    <property type="entry name" value="Indigoidine_A"/>
    <property type="match status" value="1"/>
</dbReference>
<dbReference type="GO" id="GO:0016301">
    <property type="term" value="F:kinase activity"/>
    <property type="evidence" value="ECO:0007669"/>
    <property type="project" value="UniProtKB-KW"/>
</dbReference>
<dbReference type="InterPro" id="IPR022830">
    <property type="entry name" value="Indigdn_synthA-like"/>
</dbReference>
<protein>
    <submittedName>
        <fullName evidence="11">YOW5 protein</fullName>
    </submittedName>
</protein>
<dbReference type="EMBL" id="JAATIS010000220">
    <property type="protein sequence ID" value="KAG2468853.1"/>
    <property type="molecule type" value="Genomic_DNA"/>
</dbReference>
<evidence type="ECO:0000313" key="11">
    <source>
        <dbReference type="EMBL" id="KAG2468853.1"/>
    </source>
</evidence>
<dbReference type="Pfam" id="PF00294">
    <property type="entry name" value="PfkB"/>
    <property type="match status" value="1"/>
</dbReference>
<keyword evidence="5" id="KW-0464">Manganese</keyword>
<dbReference type="InterPro" id="IPR002173">
    <property type="entry name" value="Carboh/pur_kinase_PfkB_CS"/>
</dbReference>
<dbReference type="Proteomes" id="UP000886611">
    <property type="component" value="Unassembled WGS sequence"/>
</dbReference>
<keyword evidence="7" id="KW-0326">Glycosidase</keyword>
<dbReference type="Gene3D" id="3.40.50.12690">
    <property type="match status" value="1"/>
</dbReference>
<evidence type="ECO:0000256" key="9">
    <source>
        <dbReference type="SAM" id="MobiDB-lite"/>
    </source>
</evidence>
<evidence type="ECO:0000256" key="4">
    <source>
        <dbReference type="ARBA" id="ARBA00022801"/>
    </source>
</evidence>
<dbReference type="SUPFAM" id="SSF53613">
    <property type="entry name" value="Ribokinase-like"/>
    <property type="match status" value="1"/>
</dbReference>
<dbReference type="GO" id="GO:0046872">
    <property type="term" value="F:metal ion binding"/>
    <property type="evidence" value="ECO:0007669"/>
    <property type="project" value="UniProtKB-KW"/>
</dbReference>
<evidence type="ECO:0000313" key="12">
    <source>
        <dbReference type="Proteomes" id="UP000886611"/>
    </source>
</evidence>
<comment type="caution">
    <text evidence="11">The sequence shown here is derived from an EMBL/GenBank/DDBJ whole genome shotgun (WGS) entry which is preliminary data.</text>
</comment>
<feature type="non-terminal residue" evidence="11">
    <location>
        <position position="1"/>
    </location>
</feature>
<evidence type="ECO:0000256" key="8">
    <source>
        <dbReference type="SAM" id="Coils"/>
    </source>
</evidence>
<dbReference type="Gene3D" id="3.40.1190.20">
    <property type="match status" value="1"/>
</dbReference>
<organism evidence="11 12">
    <name type="scientific">Polypterus senegalus</name>
    <name type="common">Senegal bichir</name>
    <dbReference type="NCBI Taxonomy" id="55291"/>
    <lineage>
        <taxon>Eukaryota</taxon>
        <taxon>Metazoa</taxon>
        <taxon>Chordata</taxon>
        <taxon>Craniata</taxon>
        <taxon>Vertebrata</taxon>
        <taxon>Euteleostomi</taxon>
        <taxon>Actinopterygii</taxon>
        <taxon>Polypteriformes</taxon>
        <taxon>Polypteridae</taxon>
        <taxon>Polypterus</taxon>
    </lineage>
</organism>
<dbReference type="PROSITE" id="PS00584">
    <property type="entry name" value="PFKB_KINASES_2"/>
    <property type="match status" value="1"/>
</dbReference>
<dbReference type="GO" id="GO:0004730">
    <property type="term" value="F:pseudouridylate synthase activity"/>
    <property type="evidence" value="ECO:0007669"/>
    <property type="project" value="InterPro"/>
</dbReference>
<evidence type="ECO:0000259" key="10">
    <source>
        <dbReference type="Pfam" id="PF00294"/>
    </source>
</evidence>
<evidence type="ECO:0000256" key="2">
    <source>
        <dbReference type="ARBA" id="ARBA00022723"/>
    </source>
</evidence>
<dbReference type="SUPFAM" id="SSF52266">
    <property type="entry name" value="SGNH hydrolase"/>
    <property type="match status" value="1"/>
</dbReference>